<gene>
    <name evidence="3" type="ORF">MANES_07G093300v8</name>
</gene>
<comment type="caution">
    <text evidence="3">The sequence shown here is derived from an EMBL/GenBank/DDBJ whole genome shotgun (WGS) entry which is preliminary data.</text>
</comment>
<evidence type="ECO:0000256" key="1">
    <source>
        <dbReference type="SAM" id="MobiDB-lite"/>
    </source>
</evidence>
<keyword evidence="4" id="KW-1185">Reference proteome</keyword>
<dbReference type="Gramene" id="Manes.07G093300.1.v8.1">
    <property type="protein sequence ID" value="Manes.07G093300.1.v8.1.CDS"/>
    <property type="gene ID" value="Manes.07G093300.v8.1"/>
</dbReference>
<dbReference type="OrthoDB" id="787154at2759"/>
<dbReference type="PANTHER" id="PTHR34568">
    <property type="entry name" value="RRM DOMAIN-CONTAINING PROTEIN"/>
    <property type="match status" value="1"/>
</dbReference>
<evidence type="ECO:0000313" key="4">
    <source>
        <dbReference type="Proteomes" id="UP000091857"/>
    </source>
</evidence>
<evidence type="ECO:0000259" key="2">
    <source>
        <dbReference type="Pfam" id="PF25896"/>
    </source>
</evidence>
<dbReference type="InterPro" id="IPR058942">
    <property type="entry name" value="AT3G52170-like"/>
</dbReference>
<dbReference type="AlphaFoldDB" id="A0A2C9VLB8"/>
<feature type="compositionally biased region" description="Polar residues" evidence="1">
    <location>
        <begin position="124"/>
        <end position="148"/>
    </location>
</feature>
<reference evidence="4" key="1">
    <citation type="journal article" date="2016" name="Nat. Biotechnol.">
        <title>Sequencing wild and cultivated cassava and related species reveals extensive interspecific hybridization and genetic diversity.</title>
        <authorList>
            <person name="Bredeson J.V."/>
            <person name="Lyons J.B."/>
            <person name="Prochnik S.E."/>
            <person name="Wu G.A."/>
            <person name="Ha C.M."/>
            <person name="Edsinger-Gonzales E."/>
            <person name="Grimwood J."/>
            <person name="Schmutz J."/>
            <person name="Rabbi I.Y."/>
            <person name="Egesi C."/>
            <person name="Nauluvula P."/>
            <person name="Lebot V."/>
            <person name="Ndunguru J."/>
            <person name="Mkamilo G."/>
            <person name="Bart R.S."/>
            <person name="Setter T.L."/>
            <person name="Gleadow R.M."/>
            <person name="Kulakow P."/>
            <person name="Ferguson M.E."/>
            <person name="Rounsley S."/>
            <person name="Rokhsar D.S."/>
        </authorList>
    </citation>
    <scope>NUCLEOTIDE SEQUENCE [LARGE SCALE GENOMIC DNA]</scope>
    <source>
        <strain evidence="4">cv. AM560-2</strain>
    </source>
</reference>
<dbReference type="InterPro" id="IPR058941">
    <property type="entry name" value="HTH_AT3G52170-like"/>
</dbReference>
<organism evidence="3 4">
    <name type="scientific">Manihot esculenta</name>
    <name type="common">Cassava</name>
    <name type="synonym">Jatropha manihot</name>
    <dbReference type="NCBI Taxonomy" id="3983"/>
    <lineage>
        <taxon>Eukaryota</taxon>
        <taxon>Viridiplantae</taxon>
        <taxon>Streptophyta</taxon>
        <taxon>Embryophyta</taxon>
        <taxon>Tracheophyta</taxon>
        <taxon>Spermatophyta</taxon>
        <taxon>Magnoliopsida</taxon>
        <taxon>eudicotyledons</taxon>
        <taxon>Gunneridae</taxon>
        <taxon>Pentapetalae</taxon>
        <taxon>rosids</taxon>
        <taxon>fabids</taxon>
        <taxon>Malpighiales</taxon>
        <taxon>Euphorbiaceae</taxon>
        <taxon>Crotonoideae</taxon>
        <taxon>Manihoteae</taxon>
        <taxon>Manihot</taxon>
    </lineage>
</organism>
<dbReference type="STRING" id="3983.A0A2C9VLB8"/>
<accession>A0A2C9VLB8</accession>
<protein>
    <recommendedName>
        <fullName evidence="2">AT3G52170-like helix-turn-helix domain-containing protein</fullName>
    </recommendedName>
</protein>
<dbReference type="EMBL" id="CM004393">
    <property type="protein sequence ID" value="OAY45807.1"/>
    <property type="molecule type" value="Genomic_DNA"/>
</dbReference>
<dbReference type="OMA" id="TMESEHK"/>
<feature type="domain" description="AT3G52170-like helix-turn-helix" evidence="2">
    <location>
        <begin position="42"/>
        <end position="90"/>
    </location>
</feature>
<dbReference type="Pfam" id="PF25896">
    <property type="entry name" value="HTH_AT3G52170"/>
    <property type="match status" value="1"/>
</dbReference>
<evidence type="ECO:0000313" key="3">
    <source>
        <dbReference type="EMBL" id="OAY45807.1"/>
    </source>
</evidence>
<name>A0A2C9VLB8_MANES</name>
<dbReference type="PANTHER" id="PTHR34568:SF1">
    <property type="entry name" value="DNA BINDING PROTEIN"/>
    <property type="match status" value="1"/>
</dbReference>
<sequence length="439" mass="48221">MLKGCGRFGIMHATKGGWLSRQTYALAKSNESGGRKSRIRRSKEERKEMVESFIKKHQSLNNGNFPSLNLTHKEVGGSFYTVREIVREIIQENRVLGPAKDLPEEEDADSLLVKYPLGTISTEPEASLPISPNGSAFASDQNQNTSKEPNLISDGLSAETERQWFEKEKTINGSYINVPNKECDEIKVAKTQESEAVQEKEVMEEVAASRTKVIQMADIIVETFPLRPVAQPFDNVDAKSSELTGLNGTTVEKDVEVPLGTVYGASKIDEMNFSSKSCLVDDKEVENIASKLFEGDSCLVDEKAMKTVENVPLNSFATKDGITDDTQVDIDVEVISSHNSKVITEAKVVNASNSNHTETTRNGTHASTSNIELITQKDVIGNKADVQPGCSSQKGKNPTLDRINIKSWEGASKNPAESETNPVLAIFKSFLAAFKKIWS</sequence>
<proteinExistence type="predicted"/>
<feature type="region of interest" description="Disordered" evidence="1">
    <location>
        <begin position="124"/>
        <end position="154"/>
    </location>
</feature>
<dbReference type="Proteomes" id="UP000091857">
    <property type="component" value="Chromosome 7"/>
</dbReference>